<dbReference type="SUPFAM" id="SSF51735">
    <property type="entry name" value="NAD(P)-binding Rossmann-fold domains"/>
    <property type="match status" value="1"/>
</dbReference>
<feature type="domain" description="Thioester reductase (TE)" evidence="1">
    <location>
        <begin position="21"/>
        <end position="323"/>
    </location>
</feature>
<dbReference type="PANTHER" id="PTHR11011">
    <property type="entry name" value="MALE STERILITY PROTEIN 2-RELATED"/>
    <property type="match status" value="1"/>
</dbReference>
<sequence length="515" mass="57069">MQPARSPLSVCASLAGKRILLTGATGFLAKVVLEKLIRTVPDIGCLILPIRSTGSAASAHERFEREIASSSIFDRLRSERPDWLRGFFANRIECLGCEITEAGFGLPASRFIELAGKVDVIINAAASVNFREPLDAALRINTLSLHHLTALARAADAPLIQVSTCYVNGFHRGDMHEEMVAPAGAAIPRHRDGHYDVGGLYRALSQKIARIKNAGLDPLQEERKLTDLGIRAANRYGWNDTYTFTKWLGEQIAIQGMQGRTLTIVRPAIIESTLQEPVPGWIEGVKVADAIILAYARGKTRFFPAQPNEIIDIIPADLVANSIVLATAEALQVPGAHRIYQCCSGSSNPVRLGEVIGLLEQESKRNWRRYDKLFYREPTHDFRVVHHRLFRLILAAIRFGTGTWRTVRALTGARRESAALEAVRTTRMLALTFSFYTQPRYRFHNRKLLALAQRFGVEGDVLFPVDPATIGWEDYLCRVHMAGLNRYALRRTKTAVTTPPAVVEETPVTTEAAAG</sequence>
<dbReference type="InterPro" id="IPR036291">
    <property type="entry name" value="NAD(P)-bd_dom_sf"/>
</dbReference>
<dbReference type="AlphaFoldDB" id="A0A3A3FVS9"/>
<keyword evidence="3" id="KW-1185">Reference proteome</keyword>
<dbReference type="GO" id="GO:0080019">
    <property type="term" value="F:alcohol-forming very long-chain fatty acyl-CoA reductase activity"/>
    <property type="evidence" value="ECO:0007669"/>
    <property type="project" value="InterPro"/>
</dbReference>
<protein>
    <submittedName>
        <fullName evidence="2">Dehydrogenase</fullName>
    </submittedName>
</protein>
<proteinExistence type="predicted"/>
<dbReference type="InterPro" id="IPR026055">
    <property type="entry name" value="FAR"/>
</dbReference>
<dbReference type="Gene3D" id="3.40.50.720">
    <property type="entry name" value="NAD(P)-binding Rossmann-like Domain"/>
    <property type="match status" value="1"/>
</dbReference>
<name>A0A3A3FVS9_9BURK</name>
<evidence type="ECO:0000313" key="2">
    <source>
        <dbReference type="EMBL" id="RJF99863.1"/>
    </source>
</evidence>
<comment type="caution">
    <text evidence="2">The sequence shown here is derived from an EMBL/GenBank/DDBJ whole genome shotgun (WGS) entry which is preliminary data.</text>
</comment>
<dbReference type="PANTHER" id="PTHR11011:SF45">
    <property type="entry name" value="FATTY ACYL-COA REDUCTASE CG8306-RELATED"/>
    <property type="match status" value="1"/>
</dbReference>
<dbReference type="GO" id="GO:0035336">
    <property type="term" value="P:long-chain fatty-acyl-CoA metabolic process"/>
    <property type="evidence" value="ECO:0007669"/>
    <property type="project" value="TreeGrafter"/>
</dbReference>
<dbReference type="Pfam" id="PF07993">
    <property type="entry name" value="NAD_binding_4"/>
    <property type="match status" value="1"/>
</dbReference>
<evidence type="ECO:0000259" key="1">
    <source>
        <dbReference type="Pfam" id="PF07993"/>
    </source>
</evidence>
<organism evidence="2 3">
    <name type="scientific">Noviherbaspirillum saxi</name>
    <dbReference type="NCBI Taxonomy" id="2320863"/>
    <lineage>
        <taxon>Bacteria</taxon>
        <taxon>Pseudomonadati</taxon>
        <taxon>Pseudomonadota</taxon>
        <taxon>Betaproteobacteria</taxon>
        <taxon>Burkholderiales</taxon>
        <taxon>Oxalobacteraceae</taxon>
        <taxon>Noviherbaspirillum</taxon>
    </lineage>
</organism>
<dbReference type="InterPro" id="IPR013120">
    <property type="entry name" value="FAR_NAD-bd"/>
</dbReference>
<dbReference type="Proteomes" id="UP000265955">
    <property type="component" value="Unassembled WGS sequence"/>
</dbReference>
<dbReference type="EMBL" id="QYUO01000001">
    <property type="protein sequence ID" value="RJF99863.1"/>
    <property type="molecule type" value="Genomic_DNA"/>
</dbReference>
<dbReference type="CDD" id="cd05236">
    <property type="entry name" value="FAR-N_SDR_e"/>
    <property type="match status" value="1"/>
</dbReference>
<gene>
    <name evidence="2" type="ORF">D3871_01250</name>
</gene>
<dbReference type="GO" id="GO:0010345">
    <property type="term" value="P:suberin biosynthetic process"/>
    <property type="evidence" value="ECO:0007669"/>
    <property type="project" value="TreeGrafter"/>
</dbReference>
<accession>A0A3A3FVS9</accession>
<reference evidence="3" key="1">
    <citation type="submission" date="2018-09" db="EMBL/GenBank/DDBJ databases">
        <authorList>
            <person name="Zhu H."/>
        </authorList>
    </citation>
    <scope>NUCLEOTIDE SEQUENCE [LARGE SCALE GENOMIC DNA]</scope>
    <source>
        <strain evidence="3">K1R23-30</strain>
    </source>
</reference>
<evidence type="ECO:0000313" key="3">
    <source>
        <dbReference type="Proteomes" id="UP000265955"/>
    </source>
</evidence>
<dbReference type="OrthoDB" id="6286537at2"/>